<organism evidence="1 2">
    <name type="scientific">Auriscalpium vulgare</name>
    <dbReference type="NCBI Taxonomy" id="40419"/>
    <lineage>
        <taxon>Eukaryota</taxon>
        <taxon>Fungi</taxon>
        <taxon>Dikarya</taxon>
        <taxon>Basidiomycota</taxon>
        <taxon>Agaricomycotina</taxon>
        <taxon>Agaricomycetes</taxon>
        <taxon>Russulales</taxon>
        <taxon>Auriscalpiaceae</taxon>
        <taxon>Auriscalpium</taxon>
    </lineage>
</organism>
<sequence length="123" mass="13491">MTSSYCLWPLQSNTCWTPCQATSLCQAVPFLGGVFVHDAATRGGYARPAVTVLEMGRPGRHGCLPRINPLERPSTRSILIKYNITRCSVFAMGLSDFWRSFSNSNQLYPLDGASVCATLSVEL</sequence>
<evidence type="ECO:0000313" key="1">
    <source>
        <dbReference type="EMBL" id="KAI0040084.1"/>
    </source>
</evidence>
<reference evidence="1" key="1">
    <citation type="submission" date="2021-02" db="EMBL/GenBank/DDBJ databases">
        <authorList>
            <consortium name="DOE Joint Genome Institute"/>
            <person name="Ahrendt S."/>
            <person name="Looney B.P."/>
            <person name="Miyauchi S."/>
            <person name="Morin E."/>
            <person name="Drula E."/>
            <person name="Courty P.E."/>
            <person name="Chicoki N."/>
            <person name="Fauchery L."/>
            <person name="Kohler A."/>
            <person name="Kuo A."/>
            <person name="Labutti K."/>
            <person name="Pangilinan J."/>
            <person name="Lipzen A."/>
            <person name="Riley R."/>
            <person name="Andreopoulos W."/>
            <person name="He G."/>
            <person name="Johnson J."/>
            <person name="Barry K.W."/>
            <person name="Grigoriev I.V."/>
            <person name="Nagy L."/>
            <person name="Hibbett D."/>
            <person name="Henrissat B."/>
            <person name="Matheny P.B."/>
            <person name="Labbe J."/>
            <person name="Martin F."/>
        </authorList>
    </citation>
    <scope>NUCLEOTIDE SEQUENCE</scope>
    <source>
        <strain evidence="1">FP105234-sp</strain>
    </source>
</reference>
<evidence type="ECO:0000313" key="2">
    <source>
        <dbReference type="Proteomes" id="UP000814033"/>
    </source>
</evidence>
<dbReference type="Proteomes" id="UP000814033">
    <property type="component" value="Unassembled WGS sequence"/>
</dbReference>
<dbReference type="EMBL" id="MU276230">
    <property type="protein sequence ID" value="KAI0040084.1"/>
    <property type="molecule type" value="Genomic_DNA"/>
</dbReference>
<reference evidence="1" key="2">
    <citation type="journal article" date="2022" name="New Phytol.">
        <title>Evolutionary transition to the ectomycorrhizal habit in the genomes of a hyperdiverse lineage of mushroom-forming fungi.</title>
        <authorList>
            <person name="Looney B."/>
            <person name="Miyauchi S."/>
            <person name="Morin E."/>
            <person name="Drula E."/>
            <person name="Courty P.E."/>
            <person name="Kohler A."/>
            <person name="Kuo A."/>
            <person name="LaButti K."/>
            <person name="Pangilinan J."/>
            <person name="Lipzen A."/>
            <person name="Riley R."/>
            <person name="Andreopoulos W."/>
            <person name="He G."/>
            <person name="Johnson J."/>
            <person name="Nolan M."/>
            <person name="Tritt A."/>
            <person name="Barry K.W."/>
            <person name="Grigoriev I.V."/>
            <person name="Nagy L.G."/>
            <person name="Hibbett D."/>
            <person name="Henrissat B."/>
            <person name="Matheny P.B."/>
            <person name="Labbe J."/>
            <person name="Martin F.M."/>
        </authorList>
    </citation>
    <scope>NUCLEOTIDE SEQUENCE</scope>
    <source>
        <strain evidence="1">FP105234-sp</strain>
    </source>
</reference>
<name>A0ACB8R7J3_9AGAM</name>
<comment type="caution">
    <text evidence="1">The sequence shown here is derived from an EMBL/GenBank/DDBJ whole genome shotgun (WGS) entry which is preliminary data.</text>
</comment>
<proteinExistence type="predicted"/>
<keyword evidence="2" id="KW-1185">Reference proteome</keyword>
<accession>A0ACB8R7J3</accession>
<protein>
    <submittedName>
        <fullName evidence="1">Uncharacterized protein</fullName>
    </submittedName>
</protein>
<gene>
    <name evidence="1" type="ORF">FA95DRAFT_927120</name>
</gene>